<evidence type="ECO:0000313" key="1">
    <source>
        <dbReference type="EMBL" id="TKJ41789.1"/>
    </source>
</evidence>
<comment type="caution">
    <text evidence="1">The sequence shown here is derived from an EMBL/GenBank/DDBJ whole genome shotgun (WGS) entry which is preliminary data.</text>
</comment>
<dbReference type="AlphaFoldDB" id="A0A532V3R1"/>
<evidence type="ECO:0000313" key="2">
    <source>
        <dbReference type="Proteomes" id="UP000319619"/>
    </source>
</evidence>
<dbReference type="EMBL" id="NJBN01000002">
    <property type="protein sequence ID" value="TKJ41789.1"/>
    <property type="molecule type" value="Genomic_DNA"/>
</dbReference>
<organism evidence="1 2">
    <name type="scientific">candidate division LCP-89 bacterium B3_LCP</name>
    <dbReference type="NCBI Taxonomy" id="2012998"/>
    <lineage>
        <taxon>Bacteria</taxon>
        <taxon>Pseudomonadati</taxon>
        <taxon>Bacteria division LCP-89</taxon>
    </lineage>
</organism>
<name>A0A532V3R1_UNCL8</name>
<proteinExistence type="predicted"/>
<accession>A0A532V3R1</accession>
<dbReference type="Proteomes" id="UP000319619">
    <property type="component" value="Unassembled WGS sequence"/>
</dbReference>
<sequence length="304" mass="35599">MSKGKIVVFDDKTDELVYHPDLFNVSNVFKVRSLPTDEQIDKLVLIINCPDCKKNNLRKIGYERISKQSALFVRCLDCSNPIFTFFSETKLSSPDIGIVMCSSKEQSYREEIEGLNCNQCKNKLQVEYDIFAEKFDIKTIMPMILRCTKCPDISYNIIYWDRPLYYYRKASQIIDEVINVSPKAALVFILSALETYLQKAWYFQSEFHKELVNKRIINFQNLKEIRNYYRLSMNIDIYEIVASNDNWDLLTQSYKKRHGIIHNAGFDKSYNEIGVSSTEVGKLRETVEDFTKDLNDLLEKRGLL</sequence>
<reference evidence="1 2" key="1">
    <citation type="submission" date="2017-06" db="EMBL/GenBank/DDBJ databases">
        <title>Novel microbial phyla capable of carbon fixation and sulfur reduction in deep-sea sediments.</title>
        <authorList>
            <person name="Huang J."/>
            <person name="Baker B."/>
            <person name="Wang Y."/>
        </authorList>
    </citation>
    <scope>NUCLEOTIDE SEQUENCE [LARGE SCALE GENOMIC DNA]</scope>
    <source>
        <strain evidence="1">B3_LCP</strain>
    </source>
</reference>
<gene>
    <name evidence="1" type="ORF">CEE37_04260</name>
</gene>
<protein>
    <submittedName>
        <fullName evidence="1">Uncharacterized protein</fullName>
    </submittedName>
</protein>